<reference evidence="2 3" key="1">
    <citation type="submission" date="2019-04" db="EMBL/GenBank/DDBJ databases">
        <authorList>
            <person name="Van Vliet M D."/>
        </authorList>
    </citation>
    <scope>NUCLEOTIDE SEQUENCE [LARGE SCALE GENOMIC DNA]</scope>
    <source>
        <strain evidence="2 3">F1</strain>
    </source>
</reference>
<dbReference type="CDD" id="cd01741">
    <property type="entry name" value="GATase1_1"/>
    <property type="match status" value="1"/>
</dbReference>
<keyword evidence="3" id="KW-1185">Reference proteome</keyword>
<organism evidence="2 3">
    <name type="scientific">Pontiella desulfatans</name>
    <dbReference type="NCBI Taxonomy" id="2750659"/>
    <lineage>
        <taxon>Bacteria</taxon>
        <taxon>Pseudomonadati</taxon>
        <taxon>Kiritimatiellota</taxon>
        <taxon>Kiritimatiellia</taxon>
        <taxon>Kiritimatiellales</taxon>
        <taxon>Pontiellaceae</taxon>
        <taxon>Pontiella</taxon>
    </lineage>
</organism>
<dbReference type="SUPFAM" id="SSF52317">
    <property type="entry name" value="Class I glutamine amidotransferase-like"/>
    <property type="match status" value="1"/>
</dbReference>
<evidence type="ECO:0000313" key="2">
    <source>
        <dbReference type="EMBL" id="VGO13722.1"/>
    </source>
</evidence>
<dbReference type="PROSITE" id="PS51273">
    <property type="entry name" value="GATASE_TYPE_1"/>
    <property type="match status" value="1"/>
</dbReference>
<dbReference type="Proteomes" id="UP000366872">
    <property type="component" value="Unassembled WGS sequence"/>
</dbReference>
<proteinExistence type="predicted"/>
<feature type="domain" description="Glutamine amidotransferase" evidence="1">
    <location>
        <begin position="44"/>
        <end position="184"/>
    </location>
</feature>
<dbReference type="PANTHER" id="PTHR42695">
    <property type="entry name" value="GLUTAMINE AMIDOTRANSFERASE YLR126C-RELATED"/>
    <property type="match status" value="1"/>
</dbReference>
<accession>A0A6C2U1A2</accession>
<dbReference type="InterPro" id="IPR029062">
    <property type="entry name" value="Class_I_gatase-like"/>
</dbReference>
<dbReference type="GO" id="GO:0005829">
    <property type="term" value="C:cytosol"/>
    <property type="evidence" value="ECO:0007669"/>
    <property type="project" value="TreeGrafter"/>
</dbReference>
<dbReference type="RefSeq" id="WP_136079269.1">
    <property type="nucleotide sequence ID" value="NZ_CAAHFG010000001.1"/>
</dbReference>
<dbReference type="InterPro" id="IPR044992">
    <property type="entry name" value="ChyE-like"/>
</dbReference>
<dbReference type="Gene3D" id="3.40.50.880">
    <property type="match status" value="1"/>
</dbReference>
<name>A0A6C2U1A2_PONDE</name>
<dbReference type="FunFam" id="3.40.50.880:FF:000033">
    <property type="entry name" value="Glutamine amidotransferase class-I"/>
    <property type="match status" value="1"/>
</dbReference>
<dbReference type="EMBL" id="CAAHFG010000001">
    <property type="protein sequence ID" value="VGO13722.1"/>
    <property type="molecule type" value="Genomic_DNA"/>
</dbReference>
<gene>
    <name evidence="2" type="ORF">PDESU_02279</name>
</gene>
<evidence type="ECO:0000313" key="3">
    <source>
        <dbReference type="Proteomes" id="UP000366872"/>
    </source>
</evidence>
<protein>
    <recommendedName>
        <fullName evidence="1">Glutamine amidotransferase domain-containing protein</fullName>
    </recommendedName>
</protein>
<dbReference type="PANTHER" id="PTHR42695:SF5">
    <property type="entry name" value="GLUTAMINE AMIDOTRANSFERASE YLR126C-RELATED"/>
    <property type="match status" value="1"/>
</dbReference>
<sequence length="224" mass="24626">MKLHWLQHVPFEGLGYIEEWANANGAQLSCTRLFAGETPPGIDSFDLLVVMGGPMGIYDHAEHPWLIAEKEFIRQSIDAGKRVLGICLGAQLMADVLGARVYPGPLKEIGWFPIERSPDAPELIPQKPTVFHWHGDTFDIPQGAIPLATSEPGINQGFIHGNKAIGLQFHMETTPASMEALINNCGHELVEAPYIQSANQIRDGLRHIPSINTAMKNLLDALTH</sequence>
<dbReference type="Pfam" id="PF00117">
    <property type="entry name" value="GATase"/>
    <property type="match status" value="1"/>
</dbReference>
<dbReference type="InterPro" id="IPR017926">
    <property type="entry name" value="GATASE"/>
</dbReference>
<dbReference type="AlphaFoldDB" id="A0A6C2U1A2"/>
<evidence type="ECO:0000259" key="1">
    <source>
        <dbReference type="Pfam" id="PF00117"/>
    </source>
</evidence>